<evidence type="ECO:0000256" key="4">
    <source>
        <dbReference type="ARBA" id="ARBA00022692"/>
    </source>
</evidence>
<keyword evidence="2" id="KW-1003">Cell membrane</keyword>
<feature type="transmembrane region" description="Helical" evidence="7">
    <location>
        <begin position="55"/>
        <end position="74"/>
    </location>
</feature>
<feature type="transmembrane region" description="Helical" evidence="7">
    <location>
        <begin position="5"/>
        <end position="24"/>
    </location>
</feature>
<comment type="subcellular location">
    <subcellularLocation>
        <location evidence="1">Cell inner membrane</location>
        <topology evidence="1">Multi-pass membrane protein</topology>
    </subcellularLocation>
</comment>
<keyword evidence="3" id="KW-0997">Cell inner membrane</keyword>
<dbReference type="GO" id="GO:0005886">
    <property type="term" value="C:plasma membrane"/>
    <property type="evidence" value="ECO:0007669"/>
    <property type="project" value="UniProtKB-SubCell"/>
</dbReference>
<evidence type="ECO:0000259" key="8">
    <source>
        <dbReference type="Pfam" id="PF06808"/>
    </source>
</evidence>
<protein>
    <recommendedName>
        <fullName evidence="8">TRAP C4-dicarboxylate transport system permease DctM subunit domain-containing protein</fullName>
    </recommendedName>
</protein>
<dbReference type="InterPro" id="IPR004681">
    <property type="entry name" value="TRAP_DctM"/>
</dbReference>
<accession>A0A3B0ZAH3</accession>
<gene>
    <name evidence="9" type="ORF">MNBD_GAMMA17-1099</name>
</gene>
<feature type="transmembrane region" description="Helical" evidence="7">
    <location>
        <begin position="414"/>
        <end position="435"/>
    </location>
</feature>
<dbReference type="NCBIfam" id="TIGR00786">
    <property type="entry name" value="dctM"/>
    <property type="match status" value="1"/>
</dbReference>
<proteinExistence type="predicted"/>
<feature type="transmembrane region" description="Helical" evidence="7">
    <location>
        <begin position="220"/>
        <end position="248"/>
    </location>
</feature>
<evidence type="ECO:0000256" key="6">
    <source>
        <dbReference type="ARBA" id="ARBA00023136"/>
    </source>
</evidence>
<feature type="transmembrane region" description="Helical" evidence="7">
    <location>
        <begin position="98"/>
        <end position="128"/>
    </location>
</feature>
<keyword evidence="4 7" id="KW-0812">Transmembrane</keyword>
<feature type="transmembrane region" description="Helical" evidence="7">
    <location>
        <begin position="176"/>
        <end position="199"/>
    </location>
</feature>
<dbReference type="PIRSF" id="PIRSF006066">
    <property type="entry name" value="HI0050"/>
    <property type="match status" value="1"/>
</dbReference>
<evidence type="ECO:0000313" key="9">
    <source>
        <dbReference type="EMBL" id="VAW85970.1"/>
    </source>
</evidence>
<dbReference type="AlphaFoldDB" id="A0A3B0ZAH3"/>
<dbReference type="GO" id="GO:0022857">
    <property type="term" value="F:transmembrane transporter activity"/>
    <property type="evidence" value="ECO:0007669"/>
    <property type="project" value="TreeGrafter"/>
</dbReference>
<dbReference type="EMBL" id="UOFQ01000033">
    <property type="protein sequence ID" value="VAW85970.1"/>
    <property type="molecule type" value="Genomic_DNA"/>
</dbReference>
<evidence type="ECO:0000256" key="1">
    <source>
        <dbReference type="ARBA" id="ARBA00004429"/>
    </source>
</evidence>
<dbReference type="PANTHER" id="PTHR33362">
    <property type="entry name" value="SIALIC ACID TRAP TRANSPORTER PERMEASE PROTEIN SIAT-RELATED"/>
    <property type="match status" value="1"/>
</dbReference>
<reference evidence="9" key="1">
    <citation type="submission" date="2018-06" db="EMBL/GenBank/DDBJ databases">
        <authorList>
            <person name="Zhirakovskaya E."/>
        </authorList>
    </citation>
    <scope>NUCLEOTIDE SEQUENCE</scope>
</reference>
<feature type="domain" description="TRAP C4-dicarboxylate transport system permease DctM subunit" evidence="8">
    <location>
        <begin position="11"/>
        <end position="430"/>
    </location>
</feature>
<feature type="transmembrane region" description="Helical" evidence="7">
    <location>
        <begin position="30"/>
        <end position="48"/>
    </location>
</feature>
<evidence type="ECO:0000256" key="2">
    <source>
        <dbReference type="ARBA" id="ARBA00022475"/>
    </source>
</evidence>
<name>A0A3B0ZAH3_9ZZZZ</name>
<feature type="transmembrane region" description="Helical" evidence="7">
    <location>
        <begin position="140"/>
        <end position="164"/>
    </location>
</feature>
<dbReference type="PANTHER" id="PTHR33362:SF7">
    <property type="entry name" value="SLL1103 PROTEIN"/>
    <property type="match status" value="1"/>
</dbReference>
<feature type="transmembrane region" description="Helical" evidence="7">
    <location>
        <begin position="368"/>
        <end position="394"/>
    </location>
</feature>
<evidence type="ECO:0000256" key="3">
    <source>
        <dbReference type="ARBA" id="ARBA00022519"/>
    </source>
</evidence>
<sequence length="446" mass="47840">MEMEVWALIMFGVVIAALMIGFPVAFTLGAVSMVFGGIFLGFGFFELLPMRIWGVMTNFTLLAVPLFIFMGIMLEKSGIAEELLETMGMLFGRVRGGLAVSIVIVGALLAATTGVVGATVVAMGVIALPALLKHGYRTELATGTIAASGTLGQIIPPSIVLILLADVIGVPVGQLFAGAVVPGFLLITLFIVFIMIVAWRKPEYAPAIDVKKLQAERGDSSLWIAVVTSLLPPLLLVVAVLGSIFFGIASPTESAAIGALGAMILAILRRRLTMPNLQGTMRQTTRMTSMVFLILIGATTFGLVFRGMGGDMLVEDLMMELPGGVWGFLLVSMLVVFILGFFLDFIEICFVVVPIIAPIAIMMDIDPVWFAILIAINLQTSFLTPPFGFSLFYLKAVAPPTVKITQIYRGVVPFIIIQLSVLGLLIAFPDVVTWLPQLMDEMQGFG</sequence>
<organism evidence="9">
    <name type="scientific">hydrothermal vent metagenome</name>
    <dbReference type="NCBI Taxonomy" id="652676"/>
    <lineage>
        <taxon>unclassified sequences</taxon>
        <taxon>metagenomes</taxon>
        <taxon>ecological metagenomes</taxon>
    </lineage>
</organism>
<feature type="transmembrane region" description="Helical" evidence="7">
    <location>
        <begin position="284"/>
        <end position="305"/>
    </location>
</feature>
<keyword evidence="5 7" id="KW-1133">Transmembrane helix</keyword>
<dbReference type="InterPro" id="IPR010656">
    <property type="entry name" value="DctM"/>
</dbReference>
<keyword evidence="6 7" id="KW-0472">Membrane</keyword>
<evidence type="ECO:0000256" key="5">
    <source>
        <dbReference type="ARBA" id="ARBA00022989"/>
    </source>
</evidence>
<evidence type="ECO:0000256" key="7">
    <source>
        <dbReference type="SAM" id="Phobius"/>
    </source>
</evidence>
<dbReference type="Pfam" id="PF06808">
    <property type="entry name" value="DctM"/>
    <property type="match status" value="1"/>
</dbReference>
<feature type="transmembrane region" description="Helical" evidence="7">
    <location>
        <begin position="254"/>
        <end position="272"/>
    </location>
</feature>
<feature type="transmembrane region" description="Helical" evidence="7">
    <location>
        <begin position="325"/>
        <end position="356"/>
    </location>
</feature>